<gene>
    <name evidence="2" type="ORF">SAMN05216222_2278</name>
</gene>
<evidence type="ECO:0008006" key="4">
    <source>
        <dbReference type="Google" id="ProtNLM"/>
    </source>
</evidence>
<protein>
    <recommendedName>
        <fullName evidence="4">Lipoprotein</fullName>
    </recommendedName>
</protein>
<dbReference type="AlphaFoldDB" id="A0A1H1V217"/>
<reference evidence="2 3" key="1">
    <citation type="submission" date="2016-10" db="EMBL/GenBank/DDBJ databases">
        <authorList>
            <person name="de Groot N.N."/>
        </authorList>
    </citation>
    <scope>NUCLEOTIDE SEQUENCE [LARGE SCALE GENOMIC DNA]</scope>
    <source>
        <strain evidence="2 3">LMG 26867</strain>
    </source>
</reference>
<keyword evidence="1" id="KW-0732">Signal</keyword>
<evidence type="ECO:0000256" key="1">
    <source>
        <dbReference type="SAM" id="SignalP"/>
    </source>
</evidence>
<evidence type="ECO:0000313" key="2">
    <source>
        <dbReference type="EMBL" id="SDS78838.1"/>
    </source>
</evidence>
<dbReference type="PROSITE" id="PS51257">
    <property type="entry name" value="PROKAR_LIPOPROTEIN"/>
    <property type="match status" value="1"/>
</dbReference>
<organism evidence="2 3">
    <name type="scientific">Pseudomonas prosekii</name>
    <dbReference type="NCBI Taxonomy" id="1148509"/>
    <lineage>
        <taxon>Bacteria</taxon>
        <taxon>Pseudomonadati</taxon>
        <taxon>Pseudomonadota</taxon>
        <taxon>Gammaproteobacteria</taxon>
        <taxon>Pseudomonadales</taxon>
        <taxon>Pseudomonadaceae</taxon>
        <taxon>Pseudomonas</taxon>
    </lineage>
</organism>
<name>A0A1H1V217_9PSED</name>
<dbReference type="RefSeq" id="WP_092274763.1">
    <property type="nucleotide sequence ID" value="NZ_LT629762.1"/>
</dbReference>
<proteinExistence type="predicted"/>
<feature type="chain" id="PRO_5009262867" description="Lipoprotein" evidence="1">
    <location>
        <begin position="20"/>
        <end position="203"/>
    </location>
</feature>
<dbReference type="EMBL" id="LT629762">
    <property type="protein sequence ID" value="SDS78838.1"/>
    <property type="molecule type" value="Genomic_DNA"/>
</dbReference>
<sequence>MKLAPVLLLALLTSGCATGPAVEWVTVRNTDQFTDKSSCAVTVGAYYTRHGIYTVSNQYYPYIESVSGDLRVGIKSGGRFLIPVGDVQLRIDQNNSWTISTSETPLDYVPEGQLKAMQAYAPKDPQQQQIVENAYKTVMEATARSMSPFTAATGEKAHSILKEMRAGKTVIYRTVGLNQAASTTGEYALDESLETALRQCGIK</sequence>
<feature type="signal peptide" evidence="1">
    <location>
        <begin position="1"/>
        <end position="19"/>
    </location>
</feature>
<evidence type="ECO:0000313" key="3">
    <source>
        <dbReference type="Proteomes" id="UP000198481"/>
    </source>
</evidence>
<dbReference type="Proteomes" id="UP000198481">
    <property type="component" value="Chromosome I"/>
</dbReference>
<accession>A0A1H1V217</accession>